<sequence length="109" mass="12158">MYHQVNAFSASDAASAPSRNPALSRNVELVSSRFSQVRRHRFSSGVEAMVTVTFRYHPALPVRRETLLVSLPRRIHSRPGALRNRLAGMALDLAVLMHRTDRGAALRPV</sequence>
<accession>A0A2G1MIN7</accession>
<reference evidence="2 3" key="1">
    <citation type="submission" date="2017-08" db="EMBL/GenBank/DDBJ databases">
        <title>Draft Genome Sequence of Loktanella cinnabarina Strain XM1, Isolated from Coastal Surface Water.</title>
        <authorList>
            <person name="Ma R."/>
            <person name="Wang J."/>
            <person name="Wang Q."/>
            <person name="Ma Z."/>
            <person name="Li J."/>
            <person name="Chen L."/>
        </authorList>
    </citation>
    <scope>NUCLEOTIDE SEQUENCE [LARGE SCALE GENOMIC DNA]</scope>
    <source>
        <strain evidence="2 3">XM1</strain>
    </source>
</reference>
<evidence type="ECO:0000313" key="2">
    <source>
        <dbReference type="EMBL" id="PHP28564.1"/>
    </source>
</evidence>
<comment type="caution">
    <text evidence="2">The sequence shown here is derived from an EMBL/GenBank/DDBJ whole genome shotgun (WGS) entry which is preliminary data.</text>
</comment>
<name>A0A2G1MIN7_9RHOB</name>
<proteinExistence type="predicted"/>
<protein>
    <submittedName>
        <fullName evidence="2">Uncharacterized protein</fullName>
    </submittedName>
</protein>
<dbReference type="EMBL" id="NQWH01000006">
    <property type="protein sequence ID" value="PHP28564.1"/>
    <property type="molecule type" value="Genomic_DNA"/>
</dbReference>
<dbReference type="Proteomes" id="UP000221860">
    <property type="component" value="Unassembled WGS sequence"/>
</dbReference>
<gene>
    <name evidence="2" type="ORF">CJ301_05005</name>
</gene>
<evidence type="ECO:0000256" key="1">
    <source>
        <dbReference type="SAM" id="MobiDB-lite"/>
    </source>
</evidence>
<organism evidence="2 3">
    <name type="scientific">Limimaricola cinnabarinus</name>
    <dbReference type="NCBI Taxonomy" id="1125964"/>
    <lineage>
        <taxon>Bacteria</taxon>
        <taxon>Pseudomonadati</taxon>
        <taxon>Pseudomonadota</taxon>
        <taxon>Alphaproteobacteria</taxon>
        <taxon>Rhodobacterales</taxon>
        <taxon>Paracoccaceae</taxon>
        <taxon>Limimaricola</taxon>
    </lineage>
</organism>
<keyword evidence="3" id="KW-1185">Reference proteome</keyword>
<feature type="compositionally biased region" description="Low complexity" evidence="1">
    <location>
        <begin position="7"/>
        <end position="18"/>
    </location>
</feature>
<feature type="region of interest" description="Disordered" evidence="1">
    <location>
        <begin position="1"/>
        <end position="22"/>
    </location>
</feature>
<evidence type="ECO:0000313" key="3">
    <source>
        <dbReference type="Proteomes" id="UP000221860"/>
    </source>
</evidence>
<dbReference type="AlphaFoldDB" id="A0A2G1MIN7"/>